<evidence type="ECO:0000259" key="1">
    <source>
        <dbReference type="Pfam" id="PF01243"/>
    </source>
</evidence>
<dbReference type="Gene3D" id="2.30.110.10">
    <property type="entry name" value="Electron Transport, Fmn-binding Protein, Chain A"/>
    <property type="match status" value="1"/>
</dbReference>
<evidence type="ECO:0000313" key="3">
    <source>
        <dbReference type="Proteomes" id="UP000481109"/>
    </source>
</evidence>
<reference evidence="2 3" key="1">
    <citation type="submission" date="2020-02" db="EMBL/GenBank/DDBJ databases">
        <title>Whole-genome analyses of novel actinobacteria.</title>
        <authorList>
            <person name="Sahin N."/>
            <person name="Tokatli A."/>
        </authorList>
    </citation>
    <scope>NUCLEOTIDE SEQUENCE [LARGE SCALE GENOMIC DNA]</scope>
    <source>
        <strain evidence="2 3">YC504</strain>
    </source>
</reference>
<accession>A0A6G4XYN8</accession>
<sequence>MTPPPARSAEQRKKDVLARLENDKDVWVATASAEGLPTMVPLSFVWDDGTLLLCTRRTNPTAVNAADGCPAVVTLGHTRDVVHIEGTARTVPGPELSAASADAFAAKLVWDPRDEKAWTYLRISPHAIRAWREVNELATRELMRDGVWLV</sequence>
<dbReference type="InterPro" id="IPR012349">
    <property type="entry name" value="Split_barrel_FMN-bd"/>
</dbReference>
<feature type="domain" description="Pyridoxamine 5'-phosphate oxidase N-terminal" evidence="1">
    <location>
        <begin position="16"/>
        <end position="131"/>
    </location>
</feature>
<evidence type="ECO:0000313" key="2">
    <source>
        <dbReference type="EMBL" id="NGO81880.1"/>
    </source>
</evidence>
<dbReference type="Pfam" id="PF01243">
    <property type="entry name" value="PNPOx_N"/>
    <property type="match status" value="1"/>
</dbReference>
<proteinExistence type="predicted"/>
<dbReference type="SUPFAM" id="SSF50475">
    <property type="entry name" value="FMN-binding split barrel"/>
    <property type="match status" value="1"/>
</dbReference>
<name>A0A6G4XYN8_9ACTN</name>
<dbReference type="AlphaFoldDB" id="A0A6G4XYN8"/>
<comment type="caution">
    <text evidence="2">The sequence shown here is derived from an EMBL/GenBank/DDBJ whole genome shotgun (WGS) entry which is preliminary data.</text>
</comment>
<dbReference type="InterPro" id="IPR011576">
    <property type="entry name" value="Pyridox_Oxase_N"/>
</dbReference>
<gene>
    <name evidence="2" type="ORF">G6045_40490</name>
</gene>
<dbReference type="RefSeq" id="WP_165337249.1">
    <property type="nucleotide sequence ID" value="NZ_JAAKZW010000453.1"/>
</dbReference>
<dbReference type="Proteomes" id="UP000481109">
    <property type="component" value="Unassembled WGS sequence"/>
</dbReference>
<protein>
    <submittedName>
        <fullName evidence="2">Pyridoxamine 5'-phosphate oxidase</fullName>
    </submittedName>
</protein>
<organism evidence="2 3">
    <name type="scientific">Streptomyces mesophilus</name>
    <dbReference type="NCBI Taxonomy" id="1775132"/>
    <lineage>
        <taxon>Bacteria</taxon>
        <taxon>Bacillati</taxon>
        <taxon>Actinomycetota</taxon>
        <taxon>Actinomycetes</taxon>
        <taxon>Kitasatosporales</taxon>
        <taxon>Streptomycetaceae</taxon>
        <taxon>Streptomyces</taxon>
    </lineage>
</organism>
<keyword evidence="3" id="KW-1185">Reference proteome</keyword>
<dbReference type="EMBL" id="JAAKZW010000453">
    <property type="protein sequence ID" value="NGO81880.1"/>
    <property type="molecule type" value="Genomic_DNA"/>
</dbReference>